<evidence type="ECO:0000256" key="7">
    <source>
        <dbReference type="ARBA" id="ARBA00023065"/>
    </source>
</evidence>
<dbReference type="PANTHER" id="PTHR30607">
    <property type="entry name" value="POTASSIUM-TRANSPORTING ATPASE A CHAIN"/>
    <property type="match status" value="1"/>
</dbReference>
<evidence type="ECO:0000256" key="8">
    <source>
        <dbReference type="ARBA" id="ARBA00023136"/>
    </source>
</evidence>
<feature type="transmembrane region" description="Helical" evidence="9">
    <location>
        <begin position="418"/>
        <end position="439"/>
    </location>
</feature>
<keyword evidence="7 9" id="KW-0406">Ion transport</keyword>
<feature type="transmembrane region" description="Helical" evidence="9">
    <location>
        <begin position="176"/>
        <end position="194"/>
    </location>
</feature>
<dbReference type="RefSeq" id="WP_114397394.1">
    <property type="nucleotide sequence ID" value="NZ_QEIM01000035.1"/>
</dbReference>
<comment type="subcellular location">
    <subcellularLocation>
        <location evidence="9">Cell membrane</location>
        <topology evidence="9">Multi-pass membrane protein</topology>
    </subcellularLocation>
</comment>
<evidence type="ECO:0000256" key="9">
    <source>
        <dbReference type="HAMAP-Rule" id="MF_00275"/>
    </source>
</evidence>
<feature type="transmembrane region" description="Helical" evidence="9">
    <location>
        <begin position="481"/>
        <end position="506"/>
    </location>
</feature>
<keyword evidence="2 9" id="KW-1003">Cell membrane</keyword>
<dbReference type="Proteomes" id="UP000253318">
    <property type="component" value="Unassembled WGS sequence"/>
</dbReference>
<comment type="similarity">
    <text evidence="9">Belongs to the KdpA family.</text>
</comment>
<keyword evidence="5 9" id="KW-0630">Potassium</keyword>
<dbReference type="PIRSF" id="PIRSF001294">
    <property type="entry name" value="K_ATPaseA"/>
    <property type="match status" value="1"/>
</dbReference>
<dbReference type="InterPro" id="IPR004623">
    <property type="entry name" value="KdpA"/>
</dbReference>
<feature type="transmembrane region" description="Helical" evidence="9">
    <location>
        <begin position="129"/>
        <end position="155"/>
    </location>
</feature>
<dbReference type="PANTHER" id="PTHR30607:SF2">
    <property type="entry name" value="POTASSIUM-TRANSPORTING ATPASE POTASSIUM-BINDING SUBUNIT"/>
    <property type="match status" value="1"/>
</dbReference>
<keyword evidence="11" id="KW-1185">Reference proteome</keyword>
<dbReference type="AlphaFoldDB" id="A0A368T398"/>
<feature type="transmembrane region" description="Helical" evidence="9">
    <location>
        <begin position="61"/>
        <end position="80"/>
    </location>
</feature>
<keyword evidence="6 9" id="KW-1133">Transmembrane helix</keyword>
<comment type="subunit">
    <text evidence="9">The system is composed of three essential subunits: KdpA, KdpB and KdpC.</text>
</comment>
<dbReference type="OrthoDB" id="9763796at2"/>
<sequence length="558" mass="57404">MSDSLAGLLQISLAVALLAALRIPVGDYLAHVYTSPRHLAPERLVYRLCGVDPDREQTAAGYLRGVLAFSLLSVLALYGLQRLQNWLPLAAGMGPVAPGTAWNTAVSFVTNTNWQTYSGESTMGHLTQMAGLTVQNFLSAAIGMAVAIALVRGLIRRRTEQVGNVWVDLTRTALRVLLPFAFAAALLLAAGGVVQNLSGLTAHTTLDGGSQLLPGGPIASQEAIKELGTNGGGPYNANSAHPFENPTAWTNLLEVLLLLLIPVSLTRTFGTMLARSGAGTRRHGLALLAAMGIVYGLVLAGVTAAEAAGRGTAAQAAGAAMEGKEVRFGEWASALFAASTTATSTGAVNSAHDSFTAFGGGLALFNMLLGEITPGGAGSGLYGILVVAMLTVFLGGLMIGRTPEYLGKRIGGREIKLIALYILATPALVLVLTGIAMALPSTRDAMANGGIHGFTEVLYAYASTANNNGSAFGGLNAGTPFLSLTTGLAMLFGRFLPIVLVLALAGALARQQPSPVTAGTLPTDRPLFVGMLTATILIVTGLTFFPALALGPIAEGLS</sequence>
<comment type="caution">
    <text evidence="10">The sequence shown here is derived from an EMBL/GenBank/DDBJ whole genome shotgun (WGS) entry which is preliminary data.</text>
</comment>
<dbReference type="GO" id="GO:0005886">
    <property type="term" value="C:plasma membrane"/>
    <property type="evidence" value="ECO:0007669"/>
    <property type="project" value="UniProtKB-SubCell"/>
</dbReference>
<feature type="transmembrane region" description="Helical" evidence="9">
    <location>
        <begin position="285"/>
        <end position="305"/>
    </location>
</feature>
<evidence type="ECO:0000256" key="1">
    <source>
        <dbReference type="ARBA" id="ARBA00022448"/>
    </source>
</evidence>
<dbReference type="HAMAP" id="MF_00275">
    <property type="entry name" value="KdpA"/>
    <property type="match status" value="1"/>
</dbReference>
<dbReference type="Pfam" id="PF03814">
    <property type="entry name" value="KdpA"/>
    <property type="match status" value="1"/>
</dbReference>
<evidence type="ECO:0000256" key="4">
    <source>
        <dbReference type="ARBA" id="ARBA00022692"/>
    </source>
</evidence>
<evidence type="ECO:0000256" key="5">
    <source>
        <dbReference type="ARBA" id="ARBA00022958"/>
    </source>
</evidence>
<feature type="transmembrane region" description="Helical" evidence="9">
    <location>
        <begin position="248"/>
        <end position="265"/>
    </location>
</feature>
<keyword evidence="1 9" id="KW-0813">Transport</keyword>
<feature type="transmembrane region" description="Helical" evidence="9">
    <location>
        <begin position="527"/>
        <end position="549"/>
    </location>
</feature>
<dbReference type="GO" id="GO:0030955">
    <property type="term" value="F:potassium ion binding"/>
    <property type="evidence" value="ECO:0007669"/>
    <property type="project" value="UniProtKB-UniRule"/>
</dbReference>
<protein>
    <recommendedName>
        <fullName evidence="9">Potassium-transporting ATPase potassium-binding subunit</fullName>
    </recommendedName>
    <alternativeName>
        <fullName evidence="9">ATP phosphohydrolase [potassium-transporting] A chain</fullName>
    </alternativeName>
    <alternativeName>
        <fullName evidence="9">Potassium-binding and translocating subunit A</fullName>
    </alternativeName>
    <alternativeName>
        <fullName evidence="9">Potassium-translocating ATPase A chain</fullName>
    </alternativeName>
</protein>
<keyword evidence="8 9" id="KW-0472">Membrane</keyword>
<comment type="function">
    <text evidence="9">Part of the high-affinity ATP-driven potassium transport (or Kdp) system, which catalyzes the hydrolysis of ATP coupled with the electrogenic transport of potassium into the cytoplasm. This subunit binds the extracellular potassium ions and delivers the ions to the membrane domain of KdpB through an intramembrane tunnel.</text>
</comment>
<evidence type="ECO:0000313" key="11">
    <source>
        <dbReference type="Proteomes" id="UP000253318"/>
    </source>
</evidence>
<dbReference type="EMBL" id="QEIN01000127">
    <property type="protein sequence ID" value="RCV56568.1"/>
    <property type="molecule type" value="Genomic_DNA"/>
</dbReference>
<keyword evidence="4 9" id="KW-0812">Transmembrane</keyword>
<feature type="transmembrane region" description="Helical" evidence="9">
    <location>
        <begin position="377"/>
        <end position="397"/>
    </location>
</feature>
<evidence type="ECO:0000313" key="10">
    <source>
        <dbReference type="EMBL" id="RCV56568.1"/>
    </source>
</evidence>
<evidence type="ECO:0000256" key="3">
    <source>
        <dbReference type="ARBA" id="ARBA00022538"/>
    </source>
</evidence>
<feature type="transmembrane region" description="Helical" evidence="9">
    <location>
        <begin position="87"/>
        <end position="109"/>
    </location>
</feature>
<keyword evidence="3 9" id="KW-0633">Potassium transport</keyword>
<accession>A0A368T398</accession>
<organism evidence="10 11">
    <name type="scientific">Marinitenerispora sediminis</name>
    <dbReference type="NCBI Taxonomy" id="1931232"/>
    <lineage>
        <taxon>Bacteria</taxon>
        <taxon>Bacillati</taxon>
        <taxon>Actinomycetota</taxon>
        <taxon>Actinomycetes</taxon>
        <taxon>Streptosporangiales</taxon>
        <taxon>Nocardiopsidaceae</taxon>
        <taxon>Marinitenerispora</taxon>
    </lineage>
</organism>
<dbReference type="GO" id="GO:0008556">
    <property type="term" value="F:P-type potassium transmembrane transporter activity"/>
    <property type="evidence" value="ECO:0007669"/>
    <property type="project" value="InterPro"/>
</dbReference>
<proteinExistence type="inferred from homology"/>
<gene>
    <name evidence="9" type="primary">kdpA</name>
    <name evidence="10" type="ORF">DEF24_16535</name>
</gene>
<reference evidence="10 11" key="1">
    <citation type="submission" date="2018-04" db="EMBL/GenBank/DDBJ databases">
        <title>Novel actinobacteria from marine sediment.</title>
        <authorList>
            <person name="Ng Z.Y."/>
            <person name="Tan G.Y.A."/>
        </authorList>
    </citation>
    <scope>NUCLEOTIDE SEQUENCE [LARGE SCALE GENOMIC DNA]</scope>
    <source>
        <strain evidence="10 11">TPS81</strain>
    </source>
</reference>
<dbReference type="NCBIfam" id="TIGR00680">
    <property type="entry name" value="kdpA"/>
    <property type="match status" value="1"/>
</dbReference>
<name>A0A368T398_9ACTN</name>
<evidence type="ECO:0000256" key="6">
    <source>
        <dbReference type="ARBA" id="ARBA00022989"/>
    </source>
</evidence>
<evidence type="ECO:0000256" key="2">
    <source>
        <dbReference type="ARBA" id="ARBA00022475"/>
    </source>
</evidence>